<protein>
    <recommendedName>
        <fullName evidence="4">C2H2-type domain-containing protein</fullName>
    </recommendedName>
</protein>
<evidence type="ECO:0000313" key="2">
    <source>
        <dbReference type="EMBL" id="KAF9532629.1"/>
    </source>
</evidence>
<feature type="compositionally biased region" description="Basic and acidic residues" evidence="1">
    <location>
        <begin position="24"/>
        <end position="34"/>
    </location>
</feature>
<evidence type="ECO:0000256" key="1">
    <source>
        <dbReference type="SAM" id="MobiDB-lite"/>
    </source>
</evidence>
<keyword evidence="3" id="KW-1185">Reference proteome</keyword>
<feature type="compositionally biased region" description="Polar residues" evidence="1">
    <location>
        <begin position="1"/>
        <end position="10"/>
    </location>
</feature>
<evidence type="ECO:0008006" key="4">
    <source>
        <dbReference type="Google" id="ProtNLM"/>
    </source>
</evidence>
<dbReference type="AlphaFoldDB" id="A0A9P6EQ37"/>
<feature type="compositionally biased region" description="Acidic residues" evidence="1">
    <location>
        <begin position="35"/>
        <end position="44"/>
    </location>
</feature>
<evidence type="ECO:0000313" key="3">
    <source>
        <dbReference type="Proteomes" id="UP000807306"/>
    </source>
</evidence>
<accession>A0A9P6EQ37</accession>
<feature type="region of interest" description="Disordered" evidence="1">
    <location>
        <begin position="181"/>
        <end position="200"/>
    </location>
</feature>
<gene>
    <name evidence="2" type="ORF">CPB83DRAFT_631578</name>
</gene>
<feature type="region of interest" description="Disordered" evidence="1">
    <location>
        <begin position="1"/>
        <end position="44"/>
    </location>
</feature>
<name>A0A9P6EQ37_9AGAR</name>
<dbReference type="OrthoDB" id="5422613at2759"/>
<dbReference type="PANTHER" id="PTHR38167">
    <property type="entry name" value="C2H2-TYPE DOMAIN-CONTAINING PROTEIN"/>
    <property type="match status" value="1"/>
</dbReference>
<comment type="caution">
    <text evidence="2">The sequence shown here is derived from an EMBL/GenBank/DDBJ whole genome shotgun (WGS) entry which is preliminary data.</text>
</comment>
<organism evidence="2 3">
    <name type="scientific">Crepidotus variabilis</name>
    <dbReference type="NCBI Taxonomy" id="179855"/>
    <lineage>
        <taxon>Eukaryota</taxon>
        <taxon>Fungi</taxon>
        <taxon>Dikarya</taxon>
        <taxon>Basidiomycota</taxon>
        <taxon>Agaricomycotina</taxon>
        <taxon>Agaricomycetes</taxon>
        <taxon>Agaricomycetidae</taxon>
        <taxon>Agaricales</taxon>
        <taxon>Agaricineae</taxon>
        <taxon>Crepidotaceae</taxon>
        <taxon>Crepidotus</taxon>
    </lineage>
</organism>
<reference evidence="2" key="1">
    <citation type="submission" date="2020-11" db="EMBL/GenBank/DDBJ databases">
        <authorList>
            <consortium name="DOE Joint Genome Institute"/>
            <person name="Ahrendt S."/>
            <person name="Riley R."/>
            <person name="Andreopoulos W."/>
            <person name="Labutti K."/>
            <person name="Pangilinan J."/>
            <person name="Ruiz-Duenas F.J."/>
            <person name="Barrasa J.M."/>
            <person name="Sanchez-Garcia M."/>
            <person name="Camarero S."/>
            <person name="Miyauchi S."/>
            <person name="Serrano A."/>
            <person name="Linde D."/>
            <person name="Babiker R."/>
            <person name="Drula E."/>
            <person name="Ayuso-Fernandez I."/>
            <person name="Pacheco R."/>
            <person name="Padilla G."/>
            <person name="Ferreira P."/>
            <person name="Barriuso J."/>
            <person name="Kellner H."/>
            <person name="Castanera R."/>
            <person name="Alfaro M."/>
            <person name="Ramirez L."/>
            <person name="Pisabarro A.G."/>
            <person name="Kuo A."/>
            <person name="Tritt A."/>
            <person name="Lipzen A."/>
            <person name="He G."/>
            <person name="Yan M."/>
            <person name="Ng V."/>
            <person name="Cullen D."/>
            <person name="Martin F."/>
            <person name="Rosso M.-N."/>
            <person name="Henrissat B."/>
            <person name="Hibbett D."/>
            <person name="Martinez A.T."/>
            <person name="Grigoriev I.V."/>
        </authorList>
    </citation>
    <scope>NUCLEOTIDE SEQUENCE</scope>
    <source>
        <strain evidence="2">CBS 506.95</strain>
    </source>
</reference>
<dbReference type="PANTHER" id="PTHR38167:SF1">
    <property type="entry name" value="C2H2-TYPE DOMAIN-CONTAINING PROTEIN"/>
    <property type="match status" value="1"/>
</dbReference>
<sequence length="200" mass="22516">MSEAPPSTSEVIDLTALSDSDSDIEGRPAGRQYEDDNDSEAGSEDSAIEITLDEETRAQLLTAIATVSETRLRQIMRELIEIDITIEAALTKELVTVKRGTQNIVPRWETCAVCDDEYDTNTLRENTECIFHPGELEVDQEMFADWDEDCHGPMDSSETRREYPENFAWTCCNDDGNSAGCARGEHRPAVSTSRKRRRVY</sequence>
<dbReference type="Proteomes" id="UP000807306">
    <property type="component" value="Unassembled WGS sequence"/>
</dbReference>
<proteinExistence type="predicted"/>
<dbReference type="EMBL" id="MU157831">
    <property type="protein sequence ID" value="KAF9532629.1"/>
    <property type="molecule type" value="Genomic_DNA"/>
</dbReference>